<feature type="region of interest" description="Disordered" evidence="5">
    <location>
        <begin position="252"/>
        <end position="288"/>
    </location>
</feature>
<dbReference type="GO" id="GO:0005886">
    <property type="term" value="C:plasma membrane"/>
    <property type="evidence" value="ECO:0000318"/>
    <property type="project" value="GO_Central"/>
</dbReference>
<feature type="compositionally biased region" description="Polar residues" evidence="5">
    <location>
        <begin position="270"/>
        <end position="280"/>
    </location>
</feature>
<feature type="transmembrane region" description="Helical" evidence="6">
    <location>
        <begin position="112"/>
        <end position="129"/>
    </location>
</feature>
<evidence type="ECO:0000256" key="1">
    <source>
        <dbReference type="ARBA" id="ARBA00004141"/>
    </source>
</evidence>
<feature type="compositionally biased region" description="Basic residues" evidence="5">
    <location>
        <begin position="186"/>
        <end position="199"/>
    </location>
</feature>
<evidence type="ECO:0000313" key="7">
    <source>
        <dbReference type="EMBL" id="ESO02681.1"/>
    </source>
</evidence>
<dbReference type="GO" id="GO:0071577">
    <property type="term" value="P:zinc ion transmembrane transport"/>
    <property type="evidence" value="ECO:0000318"/>
    <property type="project" value="GO_Central"/>
</dbReference>
<keyword evidence="3 6" id="KW-1133">Transmembrane helix</keyword>
<dbReference type="Pfam" id="PF02535">
    <property type="entry name" value="Zip"/>
    <property type="match status" value="2"/>
</dbReference>
<evidence type="ECO:0000256" key="5">
    <source>
        <dbReference type="SAM" id="MobiDB-lite"/>
    </source>
</evidence>
<dbReference type="GeneID" id="20217574"/>
<dbReference type="KEGG" id="hro:HELRODRAFT_94735"/>
<keyword evidence="9" id="KW-1185">Reference proteome</keyword>
<feature type="transmembrane region" description="Helical" evidence="6">
    <location>
        <begin position="387"/>
        <end position="407"/>
    </location>
</feature>
<feature type="transmembrane region" description="Helical" evidence="6">
    <location>
        <begin position="454"/>
        <end position="474"/>
    </location>
</feature>
<dbReference type="PANTHER" id="PTHR11040:SF140">
    <property type="entry name" value="ZRT (ZRT), IRT- (IRT-) LIKE PROTEIN TRANSPORTER"/>
    <property type="match status" value="1"/>
</dbReference>
<reference evidence="9" key="1">
    <citation type="submission" date="2012-12" db="EMBL/GenBank/DDBJ databases">
        <authorList>
            <person name="Hellsten U."/>
            <person name="Grimwood J."/>
            <person name="Chapman J.A."/>
            <person name="Shapiro H."/>
            <person name="Aerts A."/>
            <person name="Otillar R.P."/>
            <person name="Terry A.Y."/>
            <person name="Boore J.L."/>
            <person name="Simakov O."/>
            <person name="Marletaz F."/>
            <person name="Cho S.-J."/>
            <person name="Edsinger-Gonzales E."/>
            <person name="Havlak P."/>
            <person name="Kuo D.-H."/>
            <person name="Larsson T."/>
            <person name="Lv J."/>
            <person name="Arendt D."/>
            <person name="Savage R."/>
            <person name="Osoegawa K."/>
            <person name="de Jong P."/>
            <person name="Lindberg D.R."/>
            <person name="Seaver E.C."/>
            <person name="Weisblat D.A."/>
            <person name="Putnam N.H."/>
            <person name="Grigoriev I.V."/>
            <person name="Rokhsar D.S."/>
        </authorList>
    </citation>
    <scope>NUCLEOTIDE SEQUENCE</scope>
</reference>
<dbReference type="GO" id="GO:0005385">
    <property type="term" value="F:zinc ion transmembrane transporter activity"/>
    <property type="evidence" value="ECO:0000318"/>
    <property type="project" value="GO_Central"/>
</dbReference>
<evidence type="ECO:0000256" key="6">
    <source>
        <dbReference type="SAM" id="Phobius"/>
    </source>
</evidence>
<evidence type="ECO:0000256" key="3">
    <source>
        <dbReference type="ARBA" id="ARBA00022989"/>
    </source>
</evidence>
<dbReference type="InterPro" id="IPR003689">
    <property type="entry name" value="ZIP"/>
</dbReference>
<feature type="transmembrane region" description="Helical" evidence="6">
    <location>
        <begin position="327"/>
        <end position="347"/>
    </location>
</feature>
<organism evidence="8 9">
    <name type="scientific">Helobdella robusta</name>
    <name type="common">Californian leech</name>
    <dbReference type="NCBI Taxonomy" id="6412"/>
    <lineage>
        <taxon>Eukaryota</taxon>
        <taxon>Metazoa</taxon>
        <taxon>Spiralia</taxon>
        <taxon>Lophotrochozoa</taxon>
        <taxon>Annelida</taxon>
        <taxon>Clitellata</taxon>
        <taxon>Hirudinea</taxon>
        <taxon>Rhynchobdellida</taxon>
        <taxon>Glossiphoniidae</taxon>
        <taxon>Helobdella</taxon>
    </lineage>
</organism>
<comment type="subcellular location">
    <subcellularLocation>
        <location evidence="1">Membrane</location>
        <topology evidence="1">Multi-pass membrane protein</topology>
    </subcellularLocation>
</comment>
<feature type="transmembrane region" description="Helical" evidence="6">
    <location>
        <begin position="19"/>
        <end position="42"/>
    </location>
</feature>
<proteinExistence type="predicted"/>
<dbReference type="Proteomes" id="UP000015101">
    <property type="component" value="Unassembled WGS sequence"/>
</dbReference>
<protein>
    <submittedName>
        <fullName evidence="7 8">Uncharacterized protein</fullName>
    </submittedName>
</protein>
<dbReference type="FunCoup" id="T1G927">
    <property type="interactions" value="184"/>
</dbReference>
<dbReference type="CTD" id="20217574"/>
<keyword evidence="4 6" id="KW-0472">Membrane</keyword>
<feature type="transmembrane region" description="Helical" evidence="6">
    <location>
        <begin position="419"/>
        <end position="442"/>
    </location>
</feature>
<dbReference type="EnsemblMetazoa" id="HelroT94735">
    <property type="protein sequence ID" value="HelroP94735"/>
    <property type="gene ID" value="HelroG94735"/>
</dbReference>
<reference evidence="8" key="3">
    <citation type="submission" date="2015-06" db="UniProtKB">
        <authorList>
            <consortium name="EnsemblMetazoa"/>
        </authorList>
    </citation>
    <scope>IDENTIFICATION</scope>
</reference>
<evidence type="ECO:0000313" key="8">
    <source>
        <dbReference type="EnsemblMetazoa" id="HelroP94735"/>
    </source>
</evidence>
<feature type="transmembrane region" description="Helical" evidence="6">
    <location>
        <begin position="71"/>
        <end position="92"/>
    </location>
</feature>
<evidence type="ECO:0000256" key="4">
    <source>
        <dbReference type="ARBA" id="ARBA00023136"/>
    </source>
</evidence>
<dbReference type="PANTHER" id="PTHR11040">
    <property type="entry name" value="ZINC/IRON TRANSPORTER"/>
    <property type="match status" value="1"/>
</dbReference>
<dbReference type="OrthoDB" id="448280at2759"/>
<dbReference type="EMBL" id="KB096742">
    <property type="protein sequence ID" value="ESO02681.1"/>
    <property type="molecule type" value="Genomic_DNA"/>
</dbReference>
<evidence type="ECO:0000256" key="2">
    <source>
        <dbReference type="ARBA" id="ARBA00022692"/>
    </source>
</evidence>
<dbReference type="eggNOG" id="KOG1558">
    <property type="taxonomic scope" value="Eukaryota"/>
</dbReference>
<dbReference type="RefSeq" id="XP_009020089.1">
    <property type="nucleotide sequence ID" value="XM_009021841.1"/>
</dbReference>
<accession>T1G927</accession>
<feature type="region of interest" description="Disordered" evidence="5">
    <location>
        <begin position="179"/>
        <end position="202"/>
    </location>
</feature>
<dbReference type="STRING" id="6412.T1G927"/>
<name>T1G927_HELRO</name>
<dbReference type="HOGENOM" id="CLU_040462_1_1_1"/>
<reference evidence="7 9" key="2">
    <citation type="journal article" date="2013" name="Nature">
        <title>Insights into bilaterian evolution from three spiralian genomes.</title>
        <authorList>
            <person name="Simakov O."/>
            <person name="Marletaz F."/>
            <person name="Cho S.J."/>
            <person name="Edsinger-Gonzales E."/>
            <person name="Havlak P."/>
            <person name="Hellsten U."/>
            <person name="Kuo D.H."/>
            <person name="Larsson T."/>
            <person name="Lv J."/>
            <person name="Arendt D."/>
            <person name="Savage R."/>
            <person name="Osoegawa K."/>
            <person name="de Jong P."/>
            <person name="Grimwood J."/>
            <person name="Chapman J.A."/>
            <person name="Shapiro H."/>
            <person name="Aerts A."/>
            <person name="Otillar R.P."/>
            <person name="Terry A.Y."/>
            <person name="Boore J.L."/>
            <person name="Grigoriev I.V."/>
            <person name="Lindberg D.R."/>
            <person name="Seaver E.C."/>
            <person name="Weisblat D.A."/>
            <person name="Putnam N.H."/>
            <person name="Rokhsar D.S."/>
        </authorList>
    </citation>
    <scope>NUCLEOTIDE SEQUENCE</scope>
</reference>
<evidence type="ECO:0000313" key="9">
    <source>
        <dbReference type="Proteomes" id="UP000015101"/>
    </source>
</evidence>
<sequence length="478" mass="53643">MVVEAAKALTEFGTRNIKIIILIALFVITTIFCFLPQVVIFLSNKFDRVALPLTREEFKKRRRKRRFRKNSVSLMNCFASGVFLGVCLLDLLPEVEENIEQFVTDYRIDINFPLAQFCVVVGFLLLMILEQVATLFKKDSSNPFVHHHHHGGPDSLVSSTASTILPLVVADFDGSFQHHHEDFRPPHHHPHHHHHHRRRSDLNDSTINLASSSFASHPSNDDNMISVNVNDGYDNIDIEDKPLLSDRFSQSLSLHSPQHQHHDHQEVSRQHPQTRNSSESENLTEKTTLLATTTLDEEIENQAELEETEIEQAEISTDPRAHSNVRYVMLAIALSVHSIFEGLALGLEPKIASIFQLFIAIAIHKCVVAFSFGLNMSQSALNTCTKFFSLVVFCLASPVGAVVGLGIEMVSFNKGTAGAIIGSLQGLACGSFIYVVFFELLPHEFFTYRKRPSPLLKVLMLIFGISLMSLVMLIEPAE</sequence>
<dbReference type="EMBL" id="AMQM01000987">
    <property type="status" value="NOT_ANNOTATED_CDS"/>
    <property type="molecule type" value="Genomic_DNA"/>
</dbReference>
<feature type="transmembrane region" description="Helical" evidence="6">
    <location>
        <begin position="353"/>
        <end position="375"/>
    </location>
</feature>
<dbReference type="AlphaFoldDB" id="T1G927"/>
<dbReference type="InParanoid" id="T1G927"/>
<keyword evidence="2 6" id="KW-0812">Transmembrane</keyword>
<gene>
    <name evidence="8" type="primary">20217574</name>
    <name evidence="7" type="ORF">HELRODRAFT_94735</name>
</gene>